<dbReference type="InterPro" id="IPR000601">
    <property type="entry name" value="PKD_dom"/>
</dbReference>
<dbReference type="Gene3D" id="2.120.10.30">
    <property type="entry name" value="TolB, C-terminal domain"/>
    <property type="match status" value="1"/>
</dbReference>
<dbReference type="InterPro" id="IPR011635">
    <property type="entry name" value="CARDB"/>
</dbReference>
<dbReference type="Gene3D" id="2.60.40.4070">
    <property type="match status" value="1"/>
</dbReference>
<organism evidence="3 4">
    <name type="scientific">Eiseniibacteriota bacterium</name>
    <dbReference type="NCBI Taxonomy" id="2212470"/>
    <lineage>
        <taxon>Bacteria</taxon>
        <taxon>Candidatus Eiseniibacteriota</taxon>
    </lineage>
</organism>
<proteinExistence type="predicted"/>
<dbReference type="PROSITE" id="PS51257">
    <property type="entry name" value="PROKAR_LIPOPROTEIN"/>
    <property type="match status" value="1"/>
</dbReference>
<dbReference type="InterPro" id="IPR012938">
    <property type="entry name" value="Glc/Sorbosone_DH"/>
</dbReference>
<evidence type="ECO:0000313" key="3">
    <source>
        <dbReference type="EMBL" id="TMQ53650.1"/>
    </source>
</evidence>
<feature type="signal peptide" evidence="1">
    <location>
        <begin position="1"/>
        <end position="30"/>
    </location>
</feature>
<dbReference type="CDD" id="cd00146">
    <property type="entry name" value="PKD"/>
    <property type="match status" value="1"/>
</dbReference>
<evidence type="ECO:0000259" key="2">
    <source>
        <dbReference type="PROSITE" id="PS50093"/>
    </source>
</evidence>
<dbReference type="SMART" id="SM00089">
    <property type="entry name" value="PKD"/>
    <property type="match status" value="1"/>
</dbReference>
<feature type="chain" id="PRO_5021853329" evidence="1">
    <location>
        <begin position="31"/>
        <end position="1052"/>
    </location>
</feature>
<dbReference type="Pfam" id="PF18911">
    <property type="entry name" value="PKD_4"/>
    <property type="match status" value="1"/>
</dbReference>
<dbReference type="Pfam" id="PF07995">
    <property type="entry name" value="GSDH"/>
    <property type="match status" value="1"/>
</dbReference>
<dbReference type="InterPro" id="IPR011042">
    <property type="entry name" value="6-blade_b-propeller_TolB-like"/>
</dbReference>
<dbReference type="Pfam" id="PF07705">
    <property type="entry name" value="CARDB"/>
    <property type="match status" value="1"/>
</dbReference>
<name>A0A538SQJ5_UNCEI</name>
<dbReference type="InterPro" id="IPR013783">
    <property type="entry name" value="Ig-like_fold"/>
</dbReference>
<dbReference type="Gene3D" id="2.60.40.10">
    <property type="entry name" value="Immunoglobulins"/>
    <property type="match status" value="3"/>
</dbReference>
<dbReference type="SUPFAM" id="SSF50952">
    <property type="entry name" value="Soluble quinoprotein glucose dehydrogenase"/>
    <property type="match status" value="1"/>
</dbReference>
<feature type="non-terminal residue" evidence="3">
    <location>
        <position position="1052"/>
    </location>
</feature>
<sequence>MGHLPRFSRAPAWALLMGSVAACVLTPALASAVTVPPDFVVENAVPGATFDTPTGIAFLPGGRMLVAEKRGRVYSVSKGVKYPTPMWARENEVLNESDRGLLGIAVDPGYVSNRFIYLLYIVDPDSDGVDNNGNGFGRLVRYRVSATDSNVVDTSSRTTLMGASWTAGSLSDFPSHSAGSLRWGTDGSLLVSIGEGASYTGVDPGGLDPTAFGAGKTDPYEDIGAFRAQYVGSLCGKILRLNPATGRGYASNPYFDGNLSSVRSRVWAYGLRNPFRFCVRPGSGSADTAAANPGALYIGDVGWETWEELDVARSPGLNFGWPCYEGLSQPSGYQTASPSHNGCGTMGTPQNPGTYAPPVATWNHWTASLSTPPGFIGNCSVGGTFYSGTRYPAPYRGAYFFADYGQNWIKVATMSAGDQLVSIQNFAGDLEGPVDLAPEPSTGDLYYVSIASNQVRRIRYTGAGSAGPLALADASPTVGAVPLAVVFSSAGSADPGGGPITYAWNFGDQSGSTSANPTHTYTAPGTYTVILTVSDGHGGQASDSVIVQVTATSAFPTTPVLDTFNRANGPIGGAWADQTAGLVIDSNALAQTGGSATTVWSGGAFGPDQEAFVTLSALTAGASEHDLMLKVQGTTWSSGHIEVRYDGTYPRVVVSTYSSQQGWQARGILGGLSFQPGDQLGARAYANGTVQVYKNGAAVGTASVAGWPYAALGGRLGLTIAGATSSRLDNFGGGTASLLSNTPPIATILKPLDRSFYAEGVVVQLAGSGSDTQDPPGNLRYHWQVDLHHNNHIHPSSFVSDSATASFLGQNHDDGTGVYLAIQLTVTDAGGMSDTAKVSIFPEIDLWPSPVVTAPSQPSTTAPSLYRFTLHNGGRMPAPWSHWMLVADSQVLAQGDTLVPKLDSVAVSLVLPPSLAAGSHAVRVAVDTLGQVVETSETNNGATRTITVVSNPLDAPADPPRAIALSSALPNPTRGMVSMALDLPRSAKVSFGVVDLLGRSVWNTPARAYGPGRWKLSWEGRSRGGRPVRPGVYLARVAVDGAALVRRVTVLE</sequence>
<dbReference type="PANTHER" id="PTHR19328">
    <property type="entry name" value="HEDGEHOG-INTERACTING PROTEIN"/>
    <property type="match status" value="1"/>
</dbReference>
<gene>
    <name evidence="3" type="ORF">E6K73_01010</name>
</gene>
<evidence type="ECO:0000313" key="4">
    <source>
        <dbReference type="Proteomes" id="UP000320184"/>
    </source>
</evidence>
<evidence type="ECO:0000256" key="1">
    <source>
        <dbReference type="SAM" id="SignalP"/>
    </source>
</evidence>
<dbReference type="AlphaFoldDB" id="A0A538SQJ5"/>
<dbReference type="SUPFAM" id="SSF49299">
    <property type="entry name" value="PKD domain"/>
    <property type="match status" value="1"/>
</dbReference>
<dbReference type="EMBL" id="VBOT01000013">
    <property type="protein sequence ID" value="TMQ53650.1"/>
    <property type="molecule type" value="Genomic_DNA"/>
</dbReference>
<dbReference type="PANTHER" id="PTHR19328:SF13">
    <property type="entry name" value="HIPL1 PROTEIN"/>
    <property type="match status" value="1"/>
</dbReference>
<protein>
    <submittedName>
        <fullName evidence="3">PKD domain-containing protein</fullName>
    </submittedName>
</protein>
<dbReference type="Proteomes" id="UP000320184">
    <property type="component" value="Unassembled WGS sequence"/>
</dbReference>
<dbReference type="PROSITE" id="PS50093">
    <property type="entry name" value="PKD"/>
    <property type="match status" value="1"/>
</dbReference>
<dbReference type="InterPro" id="IPR035986">
    <property type="entry name" value="PKD_dom_sf"/>
</dbReference>
<reference evidence="3 4" key="1">
    <citation type="journal article" date="2019" name="Nat. Microbiol.">
        <title>Mediterranean grassland soil C-N compound turnover is dependent on rainfall and depth, and is mediated by genomically divergent microorganisms.</title>
        <authorList>
            <person name="Diamond S."/>
            <person name="Andeer P.F."/>
            <person name="Li Z."/>
            <person name="Crits-Christoph A."/>
            <person name="Burstein D."/>
            <person name="Anantharaman K."/>
            <person name="Lane K.R."/>
            <person name="Thomas B.C."/>
            <person name="Pan C."/>
            <person name="Northen T.R."/>
            <person name="Banfield J.F."/>
        </authorList>
    </citation>
    <scope>NUCLEOTIDE SEQUENCE [LARGE SCALE GENOMIC DNA]</scope>
    <source>
        <strain evidence="3">WS_3</strain>
    </source>
</reference>
<feature type="domain" description="PKD" evidence="2">
    <location>
        <begin position="468"/>
        <end position="554"/>
    </location>
</feature>
<keyword evidence="1" id="KW-0732">Signal</keyword>
<dbReference type="InterPro" id="IPR011041">
    <property type="entry name" value="Quinoprot_gluc/sorb_DH_b-prop"/>
</dbReference>
<accession>A0A538SQJ5</accession>
<dbReference type="InterPro" id="IPR022409">
    <property type="entry name" value="PKD/Chitinase_dom"/>
</dbReference>
<comment type="caution">
    <text evidence="3">The sequence shown here is derived from an EMBL/GenBank/DDBJ whole genome shotgun (WGS) entry which is preliminary data.</text>
</comment>